<dbReference type="EMBL" id="JABWQV010000192">
    <property type="protein sequence ID" value="MBC3349098.1"/>
    <property type="molecule type" value="Genomic_DNA"/>
</dbReference>
<keyword evidence="3" id="KW-1185">Reference proteome</keyword>
<dbReference type="Pfam" id="PF17164">
    <property type="entry name" value="DUF5122"/>
    <property type="match status" value="3"/>
</dbReference>
<dbReference type="RefSeq" id="WP_186657866.1">
    <property type="nucleotide sequence ID" value="NZ_JABWQV010000192.1"/>
</dbReference>
<evidence type="ECO:0008006" key="4">
    <source>
        <dbReference type="Google" id="ProtNLM"/>
    </source>
</evidence>
<dbReference type="Proteomes" id="UP000617171">
    <property type="component" value="Unassembled WGS sequence"/>
</dbReference>
<evidence type="ECO:0000313" key="3">
    <source>
        <dbReference type="Proteomes" id="UP000617171"/>
    </source>
</evidence>
<dbReference type="InterPro" id="IPR013431">
    <property type="entry name" value="Delta_60_rpt"/>
</dbReference>
<dbReference type="SUPFAM" id="SSF101898">
    <property type="entry name" value="NHL repeat"/>
    <property type="match status" value="1"/>
</dbReference>
<organism evidence="2 3">
    <name type="scientific">Pseudomonas tehranensis</name>
    <dbReference type="NCBI Taxonomy" id="2745502"/>
    <lineage>
        <taxon>Bacteria</taxon>
        <taxon>Pseudomonadati</taxon>
        <taxon>Pseudomonadota</taxon>
        <taxon>Gammaproteobacteria</taxon>
        <taxon>Pseudomonadales</taxon>
        <taxon>Pseudomonadaceae</taxon>
        <taxon>Pseudomonas</taxon>
    </lineage>
</organism>
<protein>
    <recommendedName>
        <fullName evidence="4">Delta-60 repeat domain-containing protein</fullName>
    </recommendedName>
</protein>
<sequence length="428" mass="45088">MSTDLSRNAGSLDPTFGSGGKVFPSNPADPLMLGSVWGLTIAPDHKVLIAGRFGRNYSIIRLNPDGSADRDFGEYGVITGSFAEGYASGGESISLLDNGQILLTGVFKEDDQYSPSLPAAARFYSDGRLDTRFGFKGHVVIRLPLDQSNPAIADSATRDGSGRSSVSATVLPDGKIWMTSVHRYSFIDSVGVLMRLESNGNLDLSLNNGKGFVIVRYPECSTEITTHLIQPDGKIVVAGIAIVGGREAAFTARYVSDGTADPSFGSAGFVLTEIERPTQILSLALQKNGNLVAAGSTTVAPTAGFLLSLSPDGRNDPLFNRGVPLLTLIDDNPYGSQWIGVATDDSGKIVVTGATLGGEEADILLARYLSDASLDGSFGDGTGIVRTKIGSGADHPQAIALQEDGRIVVIGMFFSESGFRPVVLRFKN</sequence>
<evidence type="ECO:0000313" key="2">
    <source>
        <dbReference type="EMBL" id="MBC3349098.1"/>
    </source>
</evidence>
<comment type="caution">
    <text evidence="2">The sequence shown here is derived from an EMBL/GenBank/DDBJ whole genome shotgun (WGS) entry which is preliminary data.</text>
</comment>
<dbReference type="Gene3D" id="2.80.10.50">
    <property type="match status" value="3"/>
</dbReference>
<feature type="region of interest" description="Disordered" evidence="1">
    <location>
        <begin position="1"/>
        <end position="21"/>
    </location>
</feature>
<accession>A0ABR6UX78</accession>
<dbReference type="NCBIfam" id="TIGR02608">
    <property type="entry name" value="delta_60_rpt"/>
    <property type="match status" value="5"/>
</dbReference>
<gene>
    <name evidence="2" type="ORF">HU811_20840</name>
</gene>
<evidence type="ECO:0000256" key="1">
    <source>
        <dbReference type="SAM" id="MobiDB-lite"/>
    </source>
</evidence>
<reference evidence="2 3" key="1">
    <citation type="journal article" date="2020" name="Microorganisms">
        <title>Reliable Identification of Environmental Pseudomonas Isolates Using the rpoD Gene.</title>
        <authorList>
            <consortium name="The Broad Institute Genome Sequencing Platform"/>
            <person name="Girard L."/>
            <person name="Lood C."/>
            <person name="Rokni-Zadeh H."/>
            <person name="van Noort V."/>
            <person name="Lavigne R."/>
            <person name="De Mot R."/>
        </authorList>
    </citation>
    <scope>NUCLEOTIDE SEQUENCE [LARGE SCALE GENOMIC DNA]</scope>
    <source>
        <strain evidence="2 3">SWRI196</strain>
    </source>
</reference>
<name>A0ABR6UX78_9PSED</name>
<proteinExistence type="predicted"/>